<proteinExistence type="predicted"/>
<evidence type="ECO:0000313" key="11">
    <source>
        <dbReference type="Ensembl" id="ENSNNAP00000001710.1"/>
    </source>
</evidence>
<dbReference type="OrthoDB" id="9044171at2759"/>
<keyword evidence="7" id="KW-1015">Disulfide bond</keyword>
<evidence type="ECO:0000256" key="7">
    <source>
        <dbReference type="ARBA" id="ARBA00023157"/>
    </source>
</evidence>
<keyword evidence="9" id="KW-0491">MHC II</keyword>
<keyword evidence="2" id="KW-0812">Transmembrane</keyword>
<dbReference type="OMA" id="EKSECIF"/>
<dbReference type="SUPFAM" id="SSF54452">
    <property type="entry name" value="MHC antigen-recognition domain"/>
    <property type="match status" value="1"/>
</dbReference>
<keyword evidence="4" id="KW-1133">Transmembrane helix</keyword>
<name>A0A8C6VE79_NAJNA</name>
<organism evidence="11 12">
    <name type="scientific">Naja naja</name>
    <name type="common">Indian cobra</name>
    <dbReference type="NCBI Taxonomy" id="35670"/>
    <lineage>
        <taxon>Eukaryota</taxon>
        <taxon>Metazoa</taxon>
        <taxon>Chordata</taxon>
        <taxon>Craniata</taxon>
        <taxon>Vertebrata</taxon>
        <taxon>Euteleostomi</taxon>
        <taxon>Lepidosauria</taxon>
        <taxon>Squamata</taxon>
        <taxon>Bifurcata</taxon>
        <taxon>Unidentata</taxon>
        <taxon>Episquamata</taxon>
        <taxon>Toxicofera</taxon>
        <taxon>Serpentes</taxon>
        <taxon>Colubroidea</taxon>
        <taxon>Elapidae</taxon>
        <taxon>Elapinae</taxon>
        <taxon>Naja</taxon>
    </lineage>
</organism>
<dbReference type="Gene3D" id="3.10.320.10">
    <property type="entry name" value="Class II Histocompatibility Antigen, M Beta Chain, Chain B, domain 1"/>
    <property type="match status" value="1"/>
</dbReference>
<evidence type="ECO:0000256" key="1">
    <source>
        <dbReference type="ARBA" id="ARBA00004479"/>
    </source>
</evidence>
<evidence type="ECO:0000256" key="4">
    <source>
        <dbReference type="ARBA" id="ARBA00022989"/>
    </source>
</evidence>
<reference evidence="11" key="2">
    <citation type="submission" date="2025-09" db="UniProtKB">
        <authorList>
            <consortium name="Ensembl"/>
        </authorList>
    </citation>
    <scope>IDENTIFICATION</scope>
</reference>
<dbReference type="PANTHER" id="PTHR19944">
    <property type="entry name" value="MHC CLASS II-RELATED"/>
    <property type="match status" value="1"/>
</dbReference>
<evidence type="ECO:0000256" key="9">
    <source>
        <dbReference type="ARBA" id="ARBA00023182"/>
    </source>
</evidence>
<evidence type="ECO:0000313" key="12">
    <source>
        <dbReference type="Proteomes" id="UP000694559"/>
    </source>
</evidence>
<dbReference type="Pfam" id="PF00969">
    <property type="entry name" value="MHC_II_beta"/>
    <property type="match status" value="1"/>
</dbReference>
<dbReference type="GO" id="GO:0002504">
    <property type="term" value="P:antigen processing and presentation of peptide or polysaccharide antigen via MHC class II"/>
    <property type="evidence" value="ECO:0007669"/>
    <property type="project" value="UniProtKB-KW"/>
</dbReference>
<dbReference type="GO" id="GO:0042613">
    <property type="term" value="C:MHC class II protein complex"/>
    <property type="evidence" value="ECO:0007669"/>
    <property type="project" value="UniProtKB-KW"/>
</dbReference>
<evidence type="ECO:0000256" key="8">
    <source>
        <dbReference type="ARBA" id="ARBA00023180"/>
    </source>
</evidence>
<dbReference type="InterPro" id="IPR000353">
    <property type="entry name" value="MHC_II_b_N"/>
</dbReference>
<keyword evidence="5" id="KW-1064">Adaptive immunity</keyword>
<evidence type="ECO:0000259" key="10">
    <source>
        <dbReference type="SMART" id="SM00921"/>
    </source>
</evidence>
<dbReference type="FunFam" id="3.10.320.10:FF:000001">
    <property type="entry name" value="HLA class II histocompatibility antigen, DRB1-1 beta chain"/>
    <property type="match status" value="1"/>
</dbReference>
<keyword evidence="3" id="KW-0391">Immunity</keyword>
<dbReference type="InterPro" id="IPR014745">
    <property type="entry name" value="MHC_II_a/b_N"/>
</dbReference>
<dbReference type="AlphaFoldDB" id="A0A8C6VE79"/>
<comment type="subcellular location">
    <subcellularLocation>
        <location evidence="1">Membrane</location>
        <topology evidence="1">Single-pass type I membrane protein</topology>
    </subcellularLocation>
</comment>
<dbReference type="InterPro" id="IPR011162">
    <property type="entry name" value="MHC_I/II-like_Ag-recog"/>
</dbReference>
<evidence type="ECO:0000256" key="3">
    <source>
        <dbReference type="ARBA" id="ARBA00022859"/>
    </source>
</evidence>
<evidence type="ECO:0000256" key="2">
    <source>
        <dbReference type="ARBA" id="ARBA00022692"/>
    </source>
</evidence>
<keyword evidence="12" id="KW-1185">Reference proteome</keyword>
<keyword evidence="6" id="KW-0472">Membrane</keyword>
<feature type="domain" description="MHC class II beta chain N-terminal" evidence="10">
    <location>
        <begin position="29"/>
        <end position="103"/>
    </location>
</feature>
<dbReference type="Ensembl" id="ENSNNAT00000001802.1">
    <property type="protein sequence ID" value="ENSNNAP00000001710.1"/>
    <property type="gene ID" value="ENSNNAG00000001217.1"/>
</dbReference>
<evidence type="ECO:0000256" key="5">
    <source>
        <dbReference type="ARBA" id="ARBA00023130"/>
    </source>
</evidence>
<reference evidence="11" key="1">
    <citation type="submission" date="2025-08" db="UniProtKB">
        <authorList>
            <consortium name="Ensembl"/>
        </authorList>
    </citation>
    <scope>IDENTIFICATION</scope>
</reference>
<protein>
    <recommendedName>
        <fullName evidence="10">MHC class II beta chain N-terminal domain-containing protein</fullName>
    </recommendedName>
</protein>
<dbReference type="SMART" id="SM00921">
    <property type="entry name" value="MHC_II_beta"/>
    <property type="match status" value="1"/>
</dbReference>
<dbReference type="GeneTree" id="ENSGT00950000183127"/>
<dbReference type="PANTHER" id="PTHR19944:SF99">
    <property type="entry name" value="HLA CLASS II HISTOCOMPATIBILITY ANTIGEN, DRB1 BETA CHAIN"/>
    <property type="match status" value="1"/>
</dbReference>
<dbReference type="InterPro" id="IPR050160">
    <property type="entry name" value="MHC/Immunoglobulin"/>
</dbReference>
<evidence type="ECO:0000256" key="6">
    <source>
        <dbReference type="ARBA" id="ARBA00023136"/>
    </source>
</evidence>
<keyword evidence="8" id="KW-0325">Glycoprotein</keyword>
<dbReference type="GO" id="GO:0002250">
    <property type="term" value="P:adaptive immune response"/>
    <property type="evidence" value="ECO:0007669"/>
    <property type="project" value="UniProtKB-KW"/>
</dbReference>
<accession>A0A8C6VE79</accession>
<sequence>MLLVGALPRIPGSEGGKETPAHFLFQGKLECLFLNGTQRVRFLERHFYDRQEILRFDSDLGKFVAVTALAEAQADAFNRDKQRLQYNKASVDRFCRNNYEALNYEAAKREERMAGRRSESWGGGALLPWEGEAG</sequence>
<dbReference type="Proteomes" id="UP000694559">
    <property type="component" value="Unplaced"/>
</dbReference>